<name>A0A812I3I3_9DINO</name>
<comment type="caution">
    <text evidence="1">The sequence shown here is derived from an EMBL/GenBank/DDBJ whole genome shotgun (WGS) entry which is preliminary data.</text>
</comment>
<proteinExistence type="predicted"/>
<dbReference type="Proteomes" id="UP000604046">
    <property type="component" value="Unassembled WGS sequence"/>
</dbReference>
<dbReference type="AlphaFoldDB" id="A0A812I3I3"/>
<reference evidence="1" key="1">
    <citation type="submission" date="2021-02" db="EMBL/GenBank/DDBJ databases">
        <authorList>
            <person name="Dougan E. K."/>
            <person name="Rhodes N."/>
            <person name="Thang M."/>
            <person name="Chan C."/>
        </authorList>
    </citation>
    <scope>NUCLEOTIDE SEQUENCE</scope>
</reference>
<sequence>MERPNTFVPKGEVHDLIVSCLHFTDALPLRAASTAHVKSADACGDIQDYLKWRLPSSSSSVAVSGGPTKLLLSAMGHSRWKISKKRSGVFDVESDEVEVPFRWLHLGRKCARTGLSGFGGLGV</sequence>
<dbReference type="EMBL" id="CAJNDS010000168">
    <property type="protein sequence ID" value="CAE6973169.1"/>
    <property type="molecule type" value="Genomic_DNA"/>
</dbReference>
<protein>
    <submittedName>
        <fullName evidence="1">Uncharacterized protein</fullName>
    </submittedName>
</protein>
<evidence type="ECO:0000313" key="1">
    <source>
        <dbReference type="EMBL" id="CAE6973169.1"/>
    </source>
</evidence>
<accession>A0A812I3I3</accession>
<keyword evidence="2" id="KW-1185">Reference proteome</keyword>
<organism evidence="1 2">
    <name type="scientific">Symbiodinium natans</name>
    <dbReference type="NCBI Taxonomy" id="878477"/>
    <lineage>
        <taxon>Eukaryota</taxon>
        <taxon>Sar</taxon>
        <taxon>Alveolata</taxon>
        <taxon>Dinophyceae</taxon>
        <taxon>Suessiales</taxon>
        <taxon>Symbiodiniaceae</taxon>
        <taxon>Symbiodinium</taxon>
    </lineage>
</organism>
<gene>
    <name evidence="1" type="ORF">SNAT2548_LOCUS2779</name>
</gene>
<evidence type="ECO:0000313" key="2">
    <source>
        <dbReference type="Proteomes" id="UP000604046"/>
    </source>
</evidence>